<dbReference type="GO" id="GO:0003960">
    <property type="term" value="F:quinone reductase (NADPH) activity"/>
    <property type="evidence" value="ECO:0007669"/>
    <property type="project" value="InterPro"/>
</dbReference>
<evidence type="ECO:0000313" key="4">
    <source>
        <dbReference type="EMBL" id="RON44190.1"/>
    </source>
</evidence>
<evidence type="ECO:0000259" key="3">
    <source>
        <dbReference type="SMART" id="SM00829"/>
    </source>
</evidence>
<dbReference type="SUPFAM" id="SSF50129">
    <property type="entry name" value="GroES-like"/>
    <property type="match status" value="1"/>
</dbReference>
<dbReference type="Pfam" id="PF08240">
    <property type="entry name" value="ADH_N"/>
    <property type="match status" value="1"/>
</dbReference>
<dbReference type="OrthoDB" id="9785812at2"/>
<dbReference type="InterPro" id="IPR036291">
    <property type="entry name" value="NAD(P)-bd_dom_sf"/>
</dbReference>
<keyword evidence="1" id="KW-0521">NADP</keyword>
<dbReference type="EMBL" id="MOBQ01000022">
    <property type="protein sequence ID" value="RON44190.1"/>
    <property type="molecule type" value="Genomic_DNA"/>
</dbReference>
<gene>
    <name evidence="4" type="ORF">BK666_17665</name>
</gene>
<dbReference type="GO" id="GO:0005829">
    <property type="term" value="C:cytosol"/>
    <property type="evidence" value="ECO:0007669"/>
    <property type="project" value="TreeGrafter"/>
</dbReference>
<accession>A0A423K0K5</accession>
<dbReference type="Pfam" id="PF00107">
    <property type="entry name" value="ADH_zinc_N"/>
    <property type="match status" value="1"/>
</dbReference>
<dbReference type="InterPro" id="IPR047618">
    <property type="entry name" value="QOR-like"/>
</dbReference>
<dbReference type="RefSeq" id="WP_123511581.1">
    <property type="nucleotide sequence ID" value="NZ_MOBQ01000022.1"/>
</dbReference>
<dbReference type="PANTHER" id="PTHR48106:SF13">
    <property type="entry name" value="QUINONE OXIDOREDUCTASE-RELATED"/>
    <property type="match status" value="1"/>
</dbReference>
<comment type="caution">
    <text evidence="4">The sequence shown here is derived from an EMBL/GenBank/DDBJ whole genome shotgun (WGS) entry which is preliminary data.</text>
</comment>
<dbReference type="PANTHER" id="PTHR48106">
    <property type="entry name" value="QUINONE OXIDOREDUCTASE PIG3-RELATED"/>
    <property type="match status" value="1"/>
</dbReference>
<dbReference type="InterPro" id="IPR013149">
    <property type="entry name" value="ADH-like_C"/>
</dbReference>
<dbReference type="Proteomes" id="UP000285349">
    <property type="component" value="Unassembled WGS sequence"/>
</dbReference>
<organism evidence="4 5">
    <name type="scientific">Pseudomonas frederiksbergensis</name>
    <dbReference type="NCBI Taxonomy" id="104087"/>
    <lineage>
        <taxon>Bacteria</taxon>
        <taxon>Pseudomonadati</taxon>
        <taxon>Pseudomonadota</taxon>
        <taxon>Gammaproteobacteria</taxon>
        <taxon>Pseudomonadales</taxon>
        <taxon>Pseudomonadaceae</taxon>
        <taxon>Pseudomonas</taxon>
    </lineage>
</organism>
<dbReference type="CDD" id="cd05286">
    <property type="entry name" value="QOR2"/>
    <property type="match status" value="1"/>
</dbReference>
<dbReference type="InterPro" id="IPR011032">
    <property type="entry name" value="GroES-like_sf"/>
</dbReference>
<dbReference type="Gene3D" id="3.90.180.10">
    <property type="entry name" value="Medium-chain alcohol dehydrogenases, catalytic domain"/>
    <property type="match status" value="1"/>
</dbReference>
<dbReference type="GO" id="GO:0070402">
    <property type="term" value="F:NADPH binding"/>
    <property type="evidence" value="ECO:0007669"/>
    <property type="project" value="TreeGrafter"/>
</dbReference>
<dbReference type="SMART" id="SM00829">
    <property type="entry name" value="PKS_ER"/>
    <property type="match status" value="1"/>
</dbReference>
<evidence type="ECO:0000256" key="2">
    <source>
        <dbReference type="ARBA" id="ARBA00023002"/>
    </source>
</evidence>
<sequence>MTRAYGIVFAAPGEPEVLELREYELRAPGPGEITVAIEAAGVNFTDLHRRSGALEDGSLFPRGIGMEGAGRVVECGRQVHGFAPGDRVAFVDSSTGSYASHAVLPAVRAIRLPDDVPSELAASLMFKGLTAEYLTHRCVPLKPDDWVVWHAAAGGVGSIATGWLVARGVRVIGLASTEAKRRQVLNAGCIAALDPEAPAALAYILDLTEGKGAHIVFDSVGSATVEMSLASLRQRGHLVLFGNASGDVTGFNLSRLGQLGSLHVTRPSLKHYIGQNSDLAAASAHVLLALADGVIRPPQVTRLPLCEAAQAHHIVEARQTQGSLILVP</sequence>
<proteinExistence type="predicted"/>
<keyword evidence="2" id="KW-0560">Oxidoreductase</keyword>
<dbReference type="AlphaFoldDB" id="A0A423K0K5"/>
<dbReference type="GO" id="GO:0035925">
    <property type="term" value="F:mRNA 3'-UTR AU-rich region binding"/>
    <property type="evidence" value="ECO:0007669"/>
    <property type="project" value="TreeGrafter"/>
</dbReference>
<protein>
    <submittedName>
        <fullName evidence="4">Quinone oxidoreductase</fullName>
    </submittedName>
</protein>
<feature type="domain" description="Enoyl reductase (ER)" evidence="3">
    <location>
        <begin position="13"/>
        <end position="326"/>
    </location>
</feature>
<dbReference type="InterPro" id="IPR013154">
    <property type="entry name" value="ADH-like_N"/>
</dbReference>
<dbReference type="Gene3D" id="3.40.50.720">
    <property type="entry name" value="NAD(P)-binding Rossmann-like Domain"/>
    <property type="match status" value="1"/>
</dbReference>
<evidence type="ECO:0000313" key="5">
    <source>
        <dbReference type="Proteomes" id="UP000285349"/>
    </source>
</evidence>
<reference evidence="4 5" key="1">
    <citation type="submission" date="2016-10" db="EMBL/GenBank/DDBJ databases">
        <title>Comparative genome analysis of multiple Pseudomonas spp. focuses on biocontrol and plant growth promoting traits.</title>
        <authorList>
            <person name="Tao X.-Y."/>
            <person name="Taylor C.G."/>
        </authorList>
    </citation>
    <scope>NUCLEOTIDE SEQUENCE [LARGE SCALE GENOMIC DNA]</scope>
    <source>
        <strain evidence="4 5">37A10</strain>
    </source>
</reference>
<dbReference type="SUPFAM" id="SSF51735">
    <property type="entry name" value="NAD(P)-binding Rossmann-fold domains"/>
    <property type="match status" value="1"/>
</dbReference>
<dbReference type="InterPro" id="IPR020843">
    <property type="entry name" value="ER"/>
</dbReference>
<evidence type="ECO:0000256" key="1">
    <source>
        <dbReference type="ARBA" id="ARBA00022857"/>
    </source>
</evidence>
<name>A0A423K0K5_9PSED</name>